<dbReference type="RefSeq" id="WP_203990068.1">
    <property type="nucleotide sequence ID" value="NZ_BOOU01000065.1"/>
</dbReference>
<sequence length="401" mass="41068">MINAHTGPQPADFADVRATNLAVVLRFVRDNAPCSRADIAASTGLNKATVSSLVADLIERRLLKETGLTENRVGRPATMLMLDGSPYAAVGIEVNVDYLTAVAVDLAGTELLSWRRAFPGATATPPQAIAAVAALARRVLGRMGKESRRVLGLSVAVPGLVDLGGCVRVAPNLGWRDVDLAGDLTKALRDPGFPVLVDNDGNLGALAEHRFGGSGGAANLVYLTGEVGVGAGVLMDGRLRRGGAGFAGEVGHIQIDPAGPRCRCGRHGCLEAVAGVGAVLRRTAPDATPAELEPEVDEVVRLARGGDAETLRSLESIGGDLGRGLAILANLLNPDVIVLGGYYVPLGEWMLPAARAELARGSVAPAGGGVRVEISALGHGAAALGAAARLLDSIDSGRLPA</sequence>
<dbReference type="GO" id="GO:0003700">
    <property type="term" value="F:DNA-binding transcription factor activity"/>
    <property type="evidence" value="ECO:0007669"/>
    <property type="project" value="InterPro"/>
</dbReference>
<dbReference type="InterPro" id="IPR000835">
    <property type="entry name" value="HTH_MarR-typ"/>
</dbReference>
<evidence type="ECO:0000259" key="2">
    <source>
        <dbReference type="Pfam" id="PF12802"/>
    </source>
</evidence>
<dbReference type="Gene3D" id="1.10.10.10">
    <property type="entry name" value="Winged helix-like DNA-binding domain superfamily/Winged helix DNA-binding domain"/>
    <property type="match status" value="1"/>
</dbReference>
<proteinExistence type="inferred from homology"/>
<dbReference type="Gene3D" id="3.30.420.40">
    <property type="match status" value="2"/>
</dbReference>
<evidence type="ECO:0000313" key="4">
    <source>
        <dbReference type="Proteomes" id="UP000655287"/>
    </source>
</evidence>
<gene>
    <name evidence="3" type="ORF">Sru01_48610</name>
</gene>
<dbReference type="CDD" id="cd24076">
    <property type="entry name" value="ASKHA_ATPase_ROK_BsXylR-like"/>
    <property type="match status" value="1"/>
</dbReference>
<dbReference type="Pfam" id="PF00480">
    <property type="entry name" value="ROK"/>
    <property type="match status" value="1"/>
</dbReference>
<dbReference type="Proteomes" id="UP000655287">
    <property type="component" value="Unassembled WGS sequence"/>
</dbReference>
<comment type="caution">
    <text evidence="3">The sequence shown here is derived from an EMBL/GenBank/DDBJ whole genome shotgun (WGS) entry which is preliminary data.</text>
</comment>
<accession>A0A919R5H9</accession>
<dbReference type="AlphaFoldDB" id="A0A919R5H9"/>
<dbReference type="SUPFAM" id="SSF53067">
    <property type="entry name" value="Actin-like ATPase domain"/>
    <property type="match status" value="1"/>
</dbReference>
<dbReference type="InterPro" id="IPR036390">
    <property type="entry name" value="WH_DNA-bd_sf"/>
</dbReference>
<protein>
    <submittedName>
        <fullName evidence="3">Transcriptional regulator</fullName>
    </submittedName>
</protein>
<dbReference type="SUPFAM" id="SSF46785">
    <property type="entry name" value="Winged helix' DNA-binding domain"/>
    <property type="match status" value="1"/>
</dbReference>
<name>A0A919R5H9_9ACTN</name>
<reference evidence="3" key="1">
    <citation type="submission" date="2021-01" db="EMBL/GenBank/DDBJ databases">
        <title>Whole genome shotgun sequence of Sphaerisporangium rufum NBRC 109079.</title>
        <authorList>
            <person name="Komaki H."/>
            <person name="Tamura T."/>
        </authorList>
    </citation>
    <scope>NUCLEOTIDE SEQUENCE</scope>
    <source>
        <strain evidence="3">NBRC 109079</strain>
    </source>
</reference>
<evidence type="ECO:0000313" key="3">
    <source>
        <dbReference type="EMBL" id="GII79879.1"/>
    </source>
</evidence>
<feature type="domain" description="HTH marR-type" evidence="2">
    <location>
        <begin position="24"/>
        <end position="64"/>
    </location>
</feature>
<dbReference type="InterPro" id="IPR043129">
    <property type="entry name" value="ATPase_NBD"/>
</dbReference>
<keyword evidence="4" id="KW-1185">Reference proteome</keyword>
<dbReference type="PANTHER" id="PTHR18964">
    <property type="entry name" value="ROK (REPRESSOR, ORF, KINASE) FAMILY"/>
    <property type="match status" value="1"/>
</dbReference>
<comment type="similarity">
    <text evidence="1">Belongs to the ROK (NagC/XylR) family.</text>
</comment>
<dbReference type="PANTHER" id="PTHR18964:SF149">
    <property type="entry name" value="BIFUNCTIONAL UDP-N-ACETYLGLUCOSAMINE 2-EPIMERASE_N-ACETYLMANNOSAMINE KINASE"/>
    <property type="match status" value="1"/>
</dbReference>
<evidence type="ECO:0000256" key="1">
    <source>
        <dbReference type="ARBA" id="ARBA00006479"/>
    </source>
</evidence>
<dbReference type="Pfam" id="PF12802">
    <property type="entry name" value="MarR_2"/>
    <property type="match status" value="1"/>
</dbReference>
<dbReference type="InterPro" id="IPR000600">
    <property type="entry name" value="ROK"/>
</dbReference>
<dbReference type="EMBL" id="BOOU01000065">
    <property type="protein sequence ID" value="GII79879.1"/>
    <property type="molecule type" value="Genomic_DNA"/>
</dbReference>
<organism evidence="3 4">
    <name type="scientific">Sphaerisporangium rufum</name>
    <dbReference type="NCBI Taxonomy" id="1381558"/>
    <lineage>
        <taxon>Bacteria</taxon>
        <taxon>Bacillati</taxon>
        <taxon>Actinomycetota</taxon>
        <taxon>Actinomycetes</taxon>
        <taxon>Streptosporangiales</taxon>
        <taxon>Streptosporangiaceae</taxon>
        <taxon>Sphaerisporangium</taxon>
    </lineage>
</organism>
<dbReference type="InterPro" id="IPR036388">
    <property type="entry name" value="WH-like_DNA-bd_sf"/>
</dbReference>